<dbReference type="STRING" id="1548547.BA177_04765"/>
<dbReference type="PANTHER" id="PTHR34071">
    <property type="entry name" value="5-NITROIMIDAZOLE ANTIBIOTICS RESISTANCE PROTEIN, NIMA-FAMILY-RELATED PROTEIN-RELATED"/>
    <property type="match status" value="1"/>
</dbReference>
<dbReference type="PANTHER" id="PTHR34071:SF2">
    <property type="entry name" value="FLAVIN-NUCLEOTIDE-BINDING PROTEIN"/>
    <property type="match status" value="1"/>
</dbReference>
<organism evidence="1 2">
    <name type="scientific">Woeseia oceani</name>
    <dbReference type="NCBI Taxonomy" id="1548547"/>
    <lineage>
        <taxon>Bacteria</taxon>
        <taxon>Pseudomonadati</taxon>
        <taxon>Pseudomonadota</taxon>
        <taxon>Gammaproteobacteria</taxon>
        <taxon>Woeseiales</taxon>
        <taxon>Woeseiaceae</taxon>
        <taxon>Woeseia</taxon>
    </lineage>
</organism>
<dbReference type="KEGG" id="woc:BA177_04765"/>
<gene>
    <name evidence="1" type="ORF">BA177_04765</name>
</gene>
<protein>
    <recommendedName>
        <fullName evidence="3">Flavin-nucleotide-binding protein</fullName>
    </recommendedName>
</protein>
<keyword evidence="2" id="KW-1185">Reference proteome</keyword>
<dbReference type="SUPFAM" id="SSF50475">
    <property type="entry name" value="FMN-binding split barrel"/>
    <property type="match status" value="1"/>
</dbReference>
<dbReference type="Pfam" id="PF12900">
    <property type="entry name" value="Pyridox_ox_2"/>
    <property type="match status" value="1"/>
</dbReference>
<accession>A0A193LDU2</accession>
<dbReference type="EMBL" id="CP016268">
    <property type="protein sequence ID" value="ANO50611.1"/>
    <property type="molecule type" value="Genomic_DNA"/>
</dbReference>
<dbReference type="Gene3D" id="2.30.110.10">
    <property type="entry name" value="Electron Transport, Fmn-binding Protein, Chain A"/>
    <property type="match status" value="1"/>
</dbReference>
<dbReference type="Proteomes" id="UP000092695">
    <property type="component" value="Chromosome"/>
</dbReference>
<dbReference type="AlphaFoldDB" id="A0A193LDU2"/>
<dbReference type="OrthoDB" id="116031at2"/>
<reference evidence="1 2" key="1">
    <citation type="submission" date="2016-06" db="EMBL/GenBank/DDBJ databases">
        <title>Complete genome sequence of a deep-branching marine Gamma Proteobacterium Woeseia oceani type strain XK5.</title>
        <authorList>
            <person name="Mu D."/>
            <person name="Du Z."/>
        </authorList>
    </citation>
    <scope>NUCLEOTIDE SEQUENCE [LARGE SCALE GENOMIC DNA]</scope>
    <source>
        <strain evidence="1 2">XK5</strain>
    </source>
</reference>
<evidence type="ECO:0008006" key="3">
    <source>
        <dbReference type="Google" id="ProtNLM"/>
    </source>
</evidence>
<dbReference type="RefSeq" id="WP_068613558.1">
    <property type="nucleotide sequence ID" value="NZ_CP016268.1"/>
</dbReference>
<sequence>MTQEDNYAVGKQNSVRQLRDKASYDRELVHRILDTGLVAHVAFVQDGQPLVVPMIHARDGETLYLHGARKARVIRMLAENSKVCINVTLLDGIVLARSAFNSSMNYRSVTVHGVATLIESAQEKLHAMKCISEQLMPGRWDELRAPLEREVKMTGVIAVSIDSAAAKVASGLPEDEEDDYGIPVWAGTLPVVSNSGQLIDDERLQPGVRPSPAVLALQNRRL</sequence>
<name>A0A193LDU2_9GAMM</name>
<dbReference type="InterPro" id="IPR012349">
    <property type="entry name" value="Split_barrel_FMN-bd"/>
</dbReference>
<proteinExistence type="predicted"/>
<dbReference type="InterPro" id="IPR024747">
    <property type="entry name" value="Pyridox_Oxase-rel"/>
</dbReference>
<evidence type="ECO:0000313" key="2">
    <source>
        <dbReference type="Proteomes" id="UP000092695"/>
    </source>
</evidence>
<evidence type="ECO:0000313" key="1">
    <source>
        <dbReference type="EMBL" id="ANO50611.1"/>
    </source>
</evidence>